<evidence type="ECO:0000256" key="2">
    <source>
        <dbReference type="ARBA" id="ARBA00023125"/>
    </source>
</evidence>
<dbReference type="Pfam" id="PF12833">
    <property type="entry name" value="HTH_18"/>
    <property type="match status" value="1"/>
</dbReference>
<keyword evidence="3" id="KW-0804">Transcription</keyword>
<dbReference type="GO" id="GO:0003700">
    <property type="term" value="F:DNA-binding transcription factor activity"/>
    <property type="evidence" value="ECO:0007669"/>
    <property type="project" value="InterPro"/>
</dbReference>
<dbReference type="Gene3D" id="1.10.10.60">
    <property type="entry name" value="Homeodomain-like"/>
    <property type="match status" value="2"/>
</dbReference>
<dbReference type="Proteomes" id="UP000552864">
    <property type="component" value="Unassembled WGS sequence"/>
</dbReference>
<dbReference type="RefSeq" id="WP_168740046.1">
    <property type="nucleotide sequence ID" value="NZ_JABAHZ010000004.1"/>
</dbReference>
<feature type="domain" description="HTH araC/xylS-type" evidence="4">
    <location>
        <begin position="185"/>
        <end position="283"/>
    </location>
</feature>
<accession>A0A847SS55</accession>
<gene>
    <name evidence="5" type="ORF">HGH91_17175</name>
</gene>
<dbReference type="AlphaFoldDB" id="A0A847SS55"/>
<evidence type="ECO:0000313" key="5">
    <source>
        <dbReference type="EMBL" id="NLR80366.1"/>
    </source>
</evidence>
<evidence type="ECO:0000256" key="3">
    <source>
        <dbReference type="ARBA" id="ARBA00023163"/>
    </source>
</evidence>
<evidence type="ECO:0000313" key="6">
    <source>
        <dbReference type="Proteomes" id="UP000552864"/>
    </source>
</evidence>
<dbReference type="PANTHER" id="PTHR43280">
    <property type="entry name" value="ARAC-FAMILY TRANSCRIPTIONAL REGULATOR"/>
    <property type="match status" value="1"/>
</dbReference>
<protein>
    <submittedName>
        <fullName evidence="5">Helix-turn-helix transcriptional regulator</fullName>
    </submittedName>
</protein>
<keyword evidence="2" id="KW-0238">DNA-binding</keyword>
<evidence type="ECO:0000256" key="1">
    <source>
        <dbReference type="ARBA" id="ARBA00023015"/>
    </source>
</evidence>
<reference evidence="5 6" key="1">
    <citation type="submission" date="2020-04" db="EMBL/GenBank/DDBJ databases">
        <authorList>
            <person name="Yin C."/>
        </authorList>
    </citation>
    <scope>NUCLEOTIDE SEQUENCE [LARGE SCALE GENOMIC DNA]</scope>
    <source>
        <strain evidence="5 6">Ak56</strain>
    </source>
</reference>
<dbReference type="PROSITE" id="PS01124">
    <property type="entry name" value="HTH_ARAC_FAMILY_2"/>
    <property type="match status" value="1"/>
</dbReference>
<evidence type="ECO:0000259" key="4">
    <source>
        <dbReference type="PROSITE" id="PS01124"/>
    </source>
</evidence>
<sequence>MQYIYENFTFPPDQSFTIRSEILEIKKYTTLKSHINFEIALIENCAGKRFIGDHIEDFEGTELVLLGSYLPHCWQYYTVLDTMIPPQATVIHFFPTFLGQQLLDKPEAHQLNELFERAAKGVSFSGATVRTAKMIMQQMLFTSGMTRVVLMLNLLDTLAQSEEGKVLSSPYYNAVDSSMEAQKINKVFDYIFKNFQEEISLKTVADILPLSPAAFCRYFKARTNRTLIDFVKEVRIGHAAKLLLEKKHNVTEACYQSGYNNLSNFNKHFKEVKGLSPRDFVKQYSTAE</sequence>
<dbReference type="PROSITE" id="PS00041">
    <property type="entry name" value="HTH_ARAC_FAMILY_1"/>
    <property type="match status" value="1"/>
</dbReference>
<comment type="caution">
    <text evidence="5">The sequence shown here is derived from an EMBL/GenBank/DDBJ whole genome shotgun (WGS) entry which is preliminary data.</text>
</comment>
<keyword evidence="6" id="KW-1185">Reference proteome</keyword>
<dbReference type="PANTHER" id="PTHR43280:SF27">
    <property type="entry name" value="TRANSCRIPTIONAL REGULATOR MTLR"/>
    <property type="match status" value="1"/>
</dbReference>
<keyword evidence="1" id="KW-0805">Transcription regulation</keyword>
<dbReference type="InterPro" id="IPR018062">
    <property type="entry name" value="HTH_AraC-typ_CS"/>
</dbReference>
<name>A0A847SS55_9BACT</name>
<dbReference type="InterPro" id="IPR009057">
    <property type="entry name" value="Homeodomain-like_sf"/>
</dbReference>
<organism evidence="5 6">
    <name type="scientific">Chitinophaga eiseniae</name>
    <dbReference type="NCBI Taxonomy" id="634771"/>
    <lineage>
        <taxon>Bacteria</taxon>
        <taxon>Pseudomonadati</taxon>
        <taxon>Bacteroidota</taxon>
        <taxon>Chitinophagia</taxon>
        <taxon>Chitinophagales</taxon>
        <taxon>Chitinophagaceae</taxon>
        <taxon>Chitinophaga</taxon>
    </lineage>
</organism>
<dbReference type="InterPro" id="IPR018060">
    <property type="entry name" value="HTH_AraC"/>
</dbReference>
<dbReference type="SMART" id="SM00342">
    <property type="entry name" value="HTH_ARAC"/>
    <property type="match status" value="1"/>
</dbReference>
<dbReference type="SUPFAM" id="SSF46689">
    <property type="entry name" value="Homeodomain-like"/>
    <property type="match status" value="2"/>
</dbReference>
<dbReference type="GO" id="GO:0043565">
    <property type="term" value="F:sequence-specific DNA binding"/>
    <property type="evidence" value="ECO:0007669"/>
    <property type="project" value="InterPro"/>
</dbReference>
<dbReference type="EMBL" id="JABAHZ010000004">
    <property type="protein sequence ID" value="NLR80366.1"/>
    <property type="molecule type" value="Genomic_DNA"/>
</dbReference>
<proteinExistence type="predicted"/>